<evidence type="ECO:0000256" key="3">
    <source>
        <dbReference type="ARBA" id="ARBA00010040"/>
    </source>
</evidence>
<organism evidence="11 12">
    <name type="scientific">Mesorhabditis belari</name>
    <dbReference type="NCBI Taxonomy" id="2138241"/>
    <lineage>
        <taxon>Eukaryota</taxon>
        <taxon>Metazoa</taxon>
        <taxon>Ecdysozoa</taxon>
        <taxon>Nematoda</taxon>
        <taxon>Chromadorea</taxon>
        <taxon>Rhabditida</taxon>
        <taxon>Rhabditina</taxon>
        <taxon>Rhabditomorpha</taxon>
        <taxon>Rhabditoidea</taxon>
        <taxon>Rhabditidae</taxon>
        <taxon>Mesorhabditinae</taxon>
        <taxon>Mesorhabditis</taxon>
    </lineage>
</organism>
<dbReference type="Gene3D" id="3.40.50.1820">
    <property type="entry name" value="alpha/beta hydrolase"/>
    <property type="match status" value="1"/>
</dbReference>
<dbReference type="SUPFAM" id="SSF82171">
    <property type="entry name" value="DPP6 N-terminal domain-like"/>
    <property type="match status" value="1"/>
</dbReference>
<feature type="domain" description="Acylamino-acid-releasing enzyme N-terminal" evidence="10">
    <location>
        <begin position="62"/>
        <end position="463"/>
    </location>
</feature>
<evidence type="ECO:0000259" key="10">
    <source>
        <dbReference type="Pfam" id="PF19283"/>
    </source>
</evidence>
<dbReference type="GO" id="GO:0004252">
    <property type="term" value="F:serine-type endopeptidase activity"/>
    <property type="evidence" value="ECO:0007669"/>
    <property type="project" value="TreeGrafter"/>
</dbReference>
<dbReference type="InterPro" id="IPR001375">
    <property type="entry name" value="Peptidase_S9_cat"/>
</dbReference>
<protein>
    <recommendedName>
        <fullName evidence="6">Acylamino-acid-releasing enzyme</fullName>
        <ecNumber evidence="5">3.4.19.1</ecNumber>
    </recommendedName>
</protein>
<keyword evidence="7" id="KW-0963">Cytoplasm</keyword>
<comment type="catalytic activity">
    <reaction evidence="1">
        <text>Cleavage of an N-acetyl or N-formyl amino acid from the N-terminus of a polypeptide.</text>
        <dbReference type="EC" id="3.4.19.1"/>
    </reaction>
</comment>
<proteinExistence type="inferred from homology"/>
<dbReference type="Pfam" id="PF19283">
    <property type="entry name" value="APEH_N"/>
    <property type="match status" value="1"/>
</dbReference>
<dbReference type="GO" id="GO:0005737">
    <property type="term" value="C:cytoplasm"/>
    <property type="evidence" value="ECO:0007669"/>
    <property type="project" value="UniProtKB-SubCell"/>
</dbReference>
<evidence type="ECO:0000256" key="5">
    <source>
        <dbReference type="ARBA" id="ARBA00012917"/>
    </source>
</evidence>
<dbReference type="PANTHER" id="PTHR42776:SF4">
    <property type="entry name" value="ACYLAMINO-ACID-RELEASING ENZYME"/>
    <property type="match status" value="1"/>
</dbReference>
<dbReference type="InterPro" id="IPR029058">
    <property type="entry name" value="AB_hydrolase_fold"/>
</dbReference>
<keyword evidence="11" id="KW-1185">Reference proteome</keyword>
<evidence type="ECO:0000313" key="11">
    <source>
        <dbReference type="Proteomes" id="UP000887575"/>
    </source>
</evidence>
<feature type="domain" description="Peptidase S9 prolyl oligopeptidase catalytic" evidence="9">
    <location>
        <begin position="524"/>
        <end position="731"/>
    </location>
</feature>
<evidence type="ECO:0000313" key="12">
    <source>
        <dbReference type="WBParaSite" id="MBELARI_LOCUS18764"/>
    </source>
</evidence>
<sequence>MTSTSLNIGSAVAHDVQGMEKLKDVYCDLAQIPIPTQGRILKRDSGVVEVASVWSNRALAMKKVSRSQRISVLNETEIGFDIVTSTAVPLASIEAQTAAYSPSNQKVAQLFTVQENSDKKYYLNVFDQREHVELLSADLSAQKKHGTVYGLGSEPFGTLSFSVGEGHVLYAAEQVFKASQFFDGDIEWDNEEKVIEAKLGSKYELIESWGEGCFDVIRPQLCICDITTGLVTVLDQVPKNISPSFAIWTPNDTGILFFGIEDKPFRLGRIFCNNRRGSLYYYDLESANLKVIGQPGVAIEHPTFSPDGTTLVFWQREADGPHQAAMKMVKVPWPYDGSDPEEIVGIVNEASIQDNEFPGLFLIQKTQNPWCEDGRRIVFGSAWHSKTEILIVDVVEKKLTRLTNLGEQIHGSWSLLDTRSDLVLAVASAPNRPYTTLLGKIPPSGSENQMTWTRVDGISPSNDLRRSVADVSWKLIEFQREGHTPYQGILVTPNEGTTLPLVVFPHGGPHGCSMAMWPRRDVGLLLNSGFAVLQVNYHGSIGFGDKFVRSLPGQCGDLEIKDVQHAAETVLKTEKRLDSSRVVAFGGSHGGFTVSHLIGQYPKFYKACCALNPVLNIASMYDTTDITDWTWYEGTGNEPRWQSLPTAEERDQMHRCSPIQHVEKVTTPYLLLIGEKDLRVVPHYRGYVRNLQARGVPCKVLTYPPSKHQLEEVEVEADFAINMVRWFEKYL</sequence>
<dbReference type="Gene3D" id="2.120.10.30">
    <property type="entry name" value="TolB, C-terminal domain"/>
    <property type="match status" value="1"/>
</dbReference>
<dbReference type="AlphaFoldDB" id="A0AAF3EX34"/>
<evidence type="ECO:0000256" key="2">
    <source>
        <dbReference type="ARBA" id="ARBA00004496"/>
    </source>
</evidence>
<accession>A0AAF3EX34</accession>
<evidence type="ECO:0000256" key="1">
    <source>
        <dbReference type="ARBA" id="ARBA00000721"/>
    </source>
</evidence>
<comment type="similarity">
    <text evidence="3">Belongs to the peptidase S9C family.</text>
</comment>
<comment type="subcellular location">
    <subcellularLocation>
        <location evidence="2">Cytoplasm</location>
    </subcellularLocation>
</comment>
<dbReference type="Pfam" id="PF00326">
    <property type="entry name" value="Peptidase_S9"/>
    <property type="match status" value="1"/>
</dbReference>
<evidence type="ECO:0000256" key="4">
    <source>
        <dbReference type="ARBA" id="ARBA00011881"/>
    </source>
</evidence>
<dbReference type="PANTHER" id="PTHR42776">
    <property type="entry name" value="SERINE PEPTIDASE S9 FAMILY MEMBER"/>
    <property type="match status" value="1"/>
</dbReference>
<dbReference type="EC" id="3.4.19.1" evidence="5"/>
<dbReference type="GO" id="GO:0008242">
    <property type="term" value="F:omega peptidase activity"/>
    <property type="evidence" value="ECO:0007669"/>
    <property type="project" value="UniProtKB-EC"/>
</dbReference>
<evidence type="ECO:0000259" key="9">
    <source>
        <dbReference type="Pfam" id="PF00326"/>
    </source>
</evidence>
<dbReference type="Proteomes" id="UP000887575">
    <property type="component" value="Unassembled WGS sequence"/>
</dbReference>
<dbReference type="GO" id="GO:0006508">
    <property type="term" value="P:proteolysis"/>
    <property type="evidence" value="ECO:0007669"/>
    <property type="project" value="InterPro"/>
</dbReference>
<keyword evidence="8" id="KW-0378">Hydrolase</keyword>
<name>A0AAF3EX34_9BILA</name>
<reference evidence="12" key="1">
    <citation type="submission" date="2024-02" db="UniProtKB">
        <authorList>
            <consortium name="WormBaseParasite"/>
        </authorList>
    </citation>
    <scope>IDENTIFICATION</scope>
</reference>
<dbReference type="InterPro" id="IPR045550">
    <property type="entry name" value="AARE_N"/>
</dbReference>
<evidence type="ECO:0000256" key="7">
    <source>
        <dbReference type="ARBA" id="ARBA00022490"/>
    </source>
</evidence>
<comment type="subunit">
    <text evidence="4">Homotetramer.</text>
</comment>
<dbReference type="WBParaSite" id="MBELARI_LOCUS18764">
    <property type="protein sequence ID" value="MBELARI_LOCUS18764"/>
    <property type="gene ID" value="MBELARI_LOCUS18764"/>
</dbReference>
<evidence type="ECO:0000256" key="6">
    <source>
        <dbReference type="ARBA" id="ARBA00018421"/>
    </source>
</evidence>
<dbReference type="FunFam" id="3.40.50.1820:FF:000043">
    <property type="entry name" value="acylamino-acid-releasing enzyme"/>
    <property type="match status" value="1"/>
</dbReference>
<evidence type="ECO:0000256" key="8">
    <source>
        <dbReference type="ARBA" id="ARBA00022801"/>
    </source>
</evidence>
<dbReference type="InterPro" id="IPR011042">
    <property type="entry name" value="6-blade_b-propeller_TolB-like"/>
</dbReference>
<dbReference type="SUPFAM" id="SSF53474">
    <property type="entry name" value="alpha/beta-Hydrolases"/>
    <property type="match status" value="1"/>
</dbReference>